<dbReference type="CDD" id="cd02440">
    <property type="entry name" value="AdoMet_MTases"/>
    <property type="match status" value="1"/>
</dbReference>
<dbReference type="RefSeq" id="WP_204682764.1">
    <property type="nucleotide sequence ID" value="NZ_BSNR01000002.1"/>
</dbReference>
<dbReference type="GO" id="GO:0008168">
    <property type="term" value="F:methyltransferase activity"/>
    <property type="evidence" value="ECO:0007669"/>
    <property type="project" value="UniProtKB-KW"/>
</dbReference>
<keyword evidence="1" id="KW-0808">Transferase</keyword>
<dbReference type="Proteomes" id="UP001430149">
    <property type="component" value="Unassembled WGS sequence"/>
</dbReference>
<accession>A0ABS2K595</accession>
<dbReference type="Pfam" id="PF13489">
    <property type="entry name" value="Methyltransf_23"/>
    <property type="match status" value="1"/>
</dbReference>
<keyword evidence="2" id="KW-1185">Reference proteome</keyword>
<dbReference type="SUPFAM" id="SSF53335">
    <property type="entry name" value="S-adenosyl-L-methionine-dependent methyltransferases"/>
    <property type="match status" value="1"/>
</dbReference>
<sequence length="293" mass="32756">MTPRRFLAKVFRRIAYEIDRSLFDQANAPATPASTASNATLTLTQDFDPLAVPLRDNKLAGWFNEERRELYTGFALGPDDVVADIGCGTGMHARFCADQGAHVILVEANEAKLNVTRARWAADNSKVESHLHSAIPFPIADGRCTRIVCNEVLERVEDTSAFLAELKRIGAPGARYLICVPAPFSERVLKNIAHPSYFEPPNHIRIIEPDDFRQMVTDAGLIVESESSYGAYWAIWWWLWWCDPQPSTAPRHPVLDHLAFAWNSLLDSASGPHIKKALDRCVPKSQVIVARKP</sequence>
<name>A0ABS2K595_9GAMM</name>
<keyword evidence="1" id="KW-0489">Methyltransferase</keyword>
<evidence type="ECO:0000313" key="2">
    <source>
        <dbReference type="Proteomes" id="UP001430149"/>
    </source>
</evidence>
<comment type="caution">
    <text evidence="1">The sequence shown here is derived from an EMBL/GenBank/DDBJ whole genome shotgun (WGS) entry which is preliminary data.</text>
</comment>
<protein>
    <submittedName>
        <fullName evidence="1">Methyltransferase domain-containing protein</fullName>
    </submittedName>
</protein>
<reference evidence="1" key="1">
    <citation type="submission" date="2020-10" db="EMBL/GenBank/DDBJ databases">
        <title>Phylogeny of dyella-like bacteria.</title>
        <authorList>
            <person name="Fu J."/>
        </authorList>
    </citation>
    <scope>NUCLEOTIDE SEQUENCE</scope>
    <source>
        <strain evidence="1">DHOC52</strain>
    </source>
</reference>
<dbReference type="Gene3D" id="3.40.50.150">
    <property type="entry name" value="Vaccinia Virus protein VP39"/>
    <property type="match status" value="1"/>
</dbReference>
<organism evidence="1 2">
    <name type="scientific">Dyella flava</name>
    <dbReference type="NCBI Taxonomy" id="1920170"/>
    <lineage>
        <taxon>Bacteria</taxon>
        <taxon>Pseudomonadati</taxon>
        <taxon>Pseudomonadota</taxon>
        <taxon>Gammaproteobacteria</taxon>
        <taxon>Lysobacterales</taxon>
        <taxon>Rhodanobacteraceae</taxon>
        <taxon>Dyella</taxon>
    </lineage>
</organism>
<dbReference type="GO" id="GO:0032259">
    <property type="term" value="P:methylation"/>
    <property type="evidence" value="ECO:0007669"/>
    <property type="project" value="UniProtKB-KW"/>
</dbReference>
<dbReference type="EMBL" id="JADIKE010000036">
    <property type="protein sequence ID" value="MBM7126230.1"/>
    <property type="molecule type" value="Genomic_DNA"/>
</dbReference>
<dbReference type="PANTHER" id="PTHR43591">
    <property type="entry name" value="METHYLTRANSFERASE"/>
    <property type="match status" value="1"/>
</dbReference>
<evidence type="ECO:0000313" key="1">
    <source>
        <dbReference type="EMBL" id="MBM7126230.1"/>
    </source>
</evidence>
<gene>
    <name evidence="1" type="ORF">ISP19_12695</name>
</gene>
<dbReference type="InterPro" id="IPR029063">
    <property type="entry name" value="SAM-dependent_MTases_sf"/>
</dbReference>
<proteinExistence type="predicted"/>